<dbReference type="InterPro" id="IPR012875">
    <property type="entry name" value="SDHF4"/>
</dbReference>
<reference evidence="3 4" key="1">
    <citation type="submission" date="2017-08" db="EMBL/GenBank/DDBJ databases">
        <title>Infants hospitalized years apart are colonized by the same room-sourced microbial strains.</title>
        <authorList>
            <person name="Brooks B."/>
            <person name="Olm M.R."/>
            <person name="Firek B.A."/>
            <person name="Baker R."/>
            <person name="Thomas B.C."/>
            <person name="Morowitz M.J."/>
            <person name="Banfield J.F."/>
        </authorList>
    </citation>
    <scope>NUCLEOTIDE SEQUENCE [LARGE SCALE GENOMIC DNA]</scope>
    <source>
        <strain evidence="3">S2_005_001_R2_27</strain>
    </source>
</reference>
<evidence type="ECO:0000313" key="4">
    <source>
        <dbReference type="Proteomes" id="UP000248887"/>
    </source>
</evidence>
<dbReference type="AlphaFoldDB" id="A0A2W5QQK6"/>
<evidence type="ECO:0000313" key="3">
    <source>
        <dbReference type="EMBL" id="PZQ79448.1"/>
    </source>
</evidence>
<dbReference type="Proteomes" id="UP000248887">
    <property type="component" value="Unassembled WGS sequence"/>
</dbReference>
<feature type="region of interest" description="Disordered" evidence="2">
    <location>
        <begin position="1"/>
        <end position="32"/>
    </location>
</feature>
<dbReference type="Pfam" id="PF07896">
    <property type="entry name" value="DUF1674"/>
    <property type="match status" value="1"/>
</dbReference>
<proteinExistence type="inferred from homology"/>
<comment type="caution">
    <text evidence="3">The sequence shown here is derived from an EMBL/GenBank/DDBJ whole genome shotgun (WGS) entry which is preliminary data.</text>
</comment>
<protein>
    <submittedName>
        <fullName evidence="3">DUF1674 domain-containing protein</fullName>
    </submittedName>
</protein>
<feature type="compositionally biased region" description="Low complexity" evidence="2">
    <location>
        <begin position="1"/>
        <end position="13"/>
    </location>
</feature>
<organism evidence="3 4">
    <name type="scientific">Ancylobacter novellus</name>
    <name type="common">Thiobacillus novellus</name>
    <dbReference type="NCBI Taxonomy" id="921"/>
    <lineage>
        <taxon>Bacteria</taxon>
        <taxon>Pseudomonadati</taxon>
        <taxon>Pseudomonadota</taxon>
        <taxon>Alphaproteobacteria</taxon>
        <taxon>Hyphomicrobiales</taxon>
        <taxon>Xanthobacteraceae</taxon>
        <taxon>Ancylobacter</taxon>
    </lineage>
</organism>
<accession>A0A2W5QQK6</accession>
<sequence length="43" mass="4528">MAEAAARRAAAQAVSPPKEIDGRGGPEPVRYGDWEVKGIASDF</sequence>
<evidence type="ECO:0000256" key="2">
    <source>
        <dbReference type="SAM" id="MobiDB-lite"/>
    </source>
</evidence>
<evidence type="ECO:0000256" key="1">
    <source>
        <dbReference type="ARBA" id="ARBA00005701"/>
    </source>
</evidence>
<gene>
    <name evidence="3" type="ORF">DI549_20175</name>
</gene>
<comment type="similarity">
    <text evidence="1">Belongs to the SDHAF4 family.</text>
</comment>
<name>A0A2W5QQK6_ANCNO</name>
<feature type="compositionally biased region" description="Basic and acidic residues" evidence="2">
    <location>
        <begin position="18"/>
        <end position="32"/>
    </location>
</feature>
<dbReference type="EMBL" id="QFQD01000088">
    <property type="protein sequence ID" value="PZQ79448.1"/>
    <property type="molecule type" value="Genomic_DNA"/>
</dbReference>